<dbReference type="Gene3D" id="3.30.420.280">
    <property type="match status" value="1"/>
</dbReference>
<feature type="domain" description="Terminase large subunit gp17-like C-terminal" evidence="2">
    <location>
        <begin position="8"/>
        <end position="152"/>
    </location>
</feature>
<dbReference type="EMBL" id="BARS01053686">
    <property type="protein sequence ID" value="GAG53016.1"/>
    <property type="molecule type" value="Genomic_DNA"/>
</dbReference>
<protein>
    <recommendedName>
        <fullName evidence="2">Terminase large subunit gp17-like C-terminal domain-containing protein</fullName>
    </recommendedName>
</protein>
<comment type="caution">
    <text evidence="3">The sequence shown here is derived from an EMBL/GenBank/DDBJ whole genome shotgun (WGS) entry which is preliminary data.</text>
</comment>
<dbReference type="Pfam" id="PF17289">
    <property type="entry name" value="Terminase_6C"/>
    <property type="match status" value="1"/>
</dbReference>
<name>X0ZYB7_9ZZZZ</name>
<reference evidence="3" key="1">
    <citation type="journal article" date="2014" name="Front. Microbiol.">
        <title>High frequency of phylogenetically diverse reductive dehalogenase-homologous genes in deep subseafloor sedimentary metagenomes.</title>
        <authorList>
            <person name="Kawai M."/>
            <person name="Futagami T."/>
            <person name="Toyoda A."/>
            <person name="Takaki Y."/>
            <person name="Nishi S."/>
            <person name="Hori S."/>
            <person name="Arai W."/>
            <person name="Tsubouchi T."/>
            <person name="Morono Y."/>
            <person name="Uchiyama I."/>
            <person name="Ito T."/>
            <person name="Fujiyama A."/>
            <person name="Inagaki F."/>
            <person name="Takami H."/>
        </authorList>
    </citation>
    <scope>NUCLEOTIDE SEQUENCE</scope>
    <source>
        <strain evidence="3">Expedition CK06-06</strain>
    </source>
</reference>
<accession>X0ZYB7</accession>
<organism evidence="3">
    <name type="scientific">marine sediment metagenome</name>
    <dbReference type="NCBI Taxonomy" id="412755"/>
    <lineage>
        <taxon>unclassified sequences</taxon>
        <taxon>metagenomes</taxon>
        <taxon>ecological metagenomes</taxon>
    </lineage>
</organism>
<gene>
    <name evidence="3" type="ORF">S01H1_79613</name>
</gene>
<keyword evidence="1" id="KW-1188">Viral release from host cell</keyword>
<evidence type="ECO:0000259" key="2">
    <source>
        <dbReference type="Pfam" id="PF17289"/>
    </source>
</evidence>
<feature type="non-terminal residue" evidence="3">
    <location>
        <position position="1"/>
    </location>
</feature>
<proteinExistence type="predicted"/>
<evidence type="ECO:0000256" key="1">
    <source>
        <dbReference type="ARBA" id="ARBA00022612"/>
    </source>
</evidence>
<sequence>PTVWLGGAYDAKADIIYIYDSYGQKRESPIYHADCISNKEMGDRIPIMFPHDGNKVGDPNSGETWAEMYRGLGLNVLFQTFTNKPVPGKDKGNLSIEVGNSECLQRFQTGRLKIAKHLYELLRECREYHRKDGKPNDKHGVDYVDDMRYLVNSIERFGEVIDASYQSGYQAFKNMEIPYDTSQYV</sequence>
<dbReference type="InterPro" id="IPR035421">
    <property type="entry name" value="Terminase_6C"/>
</dbReference>
<evidence type="ECO:0000313" key="3">
    <source>
        <dbReference type="EMBL" id="GAG53016.1"/>
    </source>
</evidence>
<dbReference type="AlphaFoldDB" id="X0ZYB7"/>